<organism evidence="1 2">
    <name type="scientific">Lophiostoma macrostomum CBS 122681</name>
    <dbReference type="NCBI Taxonomy" id="1314788"/>
    <lineage>
        <taxon>Eukaryota</taxon>
        <taxon>Fungi</taxon>
        <taxon>Dikarya</taxon>
        <taxon>Ascomycota</taxon>
        <taxon>Pezizomycotina</taxon>
        <taxon>Dothideomycetes</taxon>
        <taxon>Pleosporomycetidae</taxon>
        <taxon>Pleosporales</taxon>
        <taxon>Lophiostomataceae</taxon>
        <taxon>Lophiostoma</taxon>
    </lineage>
</organism>
<evidence type="ECO:0008006" key="3">
    <source>
        <dbReference type="Google" id="ProtNLM"/>
    </source>
</evidence>
<dbReference type="Proteomes" id="UP000799324">
    <property type="component" value="Unassembled WGS sequence"/>
</dbReference>
<accession>A0A6A6SKB6</accession>
<dbReference type="InterPro" id="IPR036047">
    <property type="entry name" value="F-box-like_dom_sf"/>
</dbReference>
<evidence type="ECO:0000313" key="2">
    <source>
        <dbReference type="Proteomes" id="UP000799324"/>
    </source>
</evidence>
<dbReference type="AlphaFoldDB" id="A0A6A6SKB6"/>
<gene>
    <name evidence="1" type="ORF">K491DRAFT_763880</name>
</gene>
<name>A0A6A6SKB6_9PLEO</name>
<protein>
    <recommendedName>
        <fullName evidence="3">F-box domain-containing protein</fullName>
    </recommendedName>
</protein>
<reference evidence="1" key="1">
    <citation type="journal article" date="2020" name="Stud. Mycol.">
        <title>101 Dothideomycetes genomes: a test case for predicting lifestyles and emergence of pathogens.</title>
        <authorList>
            <person name="Haridas S."/>
            <person name="Albert R."/>
            <person name="Binder M."/>
            <person name="Bloem J."/>
            <person name="Labutti K."/>
            <person name="Salamov A."/>
            <person name="Andreopoulos B."/>
            <person name="Baker S."/>
            <person name="Barry K."/>
            <person name="Bills G."/>
            <person name="Bluhm B."/>
            <person name="Cannon C."/>
            <person name="Castanera R."/>
            <person name="Culley D."/>
            <person name="Daum C."/>
            <person name="Ezra D."/>
            <person name="Gonzalez J."/>
            <person name="Henrissat B."/>
            <person name="Kuo A."/>
            <person name="Liang C."/>
            <person name="Lipzen A."/>
            <person name="Lutzoni F."/>
            <person name="Magnuson J."/>
            <person name="Mondo S."/>
            <person name="Nolan M."/>
            <person name="Ohm R."/>
            <person name="Pangilinan J."/>
            <person name="Park H.-J."/>
            <person name="Ramirez L."/>
            <person name="Alfaro M."/>
            <person name="Sun H."/>
            <person name="Tritt A."/>
            <person name="Yoshinaga Y."/>
            <person name="Zwiers L.-H."/>
            <person name="Turgeon B."/>
            <person name="Goodwin S."/>
            <person name="Spatafora J."/>
            <person name="Crous P."/>
            <person name="Grigoriev I."/>
        </authorList>
    </citation>
    <scope>NUCLEOTIDE SEQUENCE</scope>
    <source>
        <strain evidence="1">CBS 122681</strain>
    </source>
</reference>
<evidence type="ECO:0000313" key="1">
    <source>
        <dbReference type="EMBL" id="KAF2647053.1"/>
    </source>
</evidence>
<dbReference type="EMBL" id="MU004713">
    <property type="protein sequence ID" value="KAF2647053.1"/>
    <property type="molecule type" value="Genomic_DNA"/>
</dbReference>
<sequence length="456" mass="52013">MAQVQLALHLKNVRPKVPGLLSLPDELLLEIALLVGATSDRAIQPPTLCSLALACKQVRHVSQESLVRTAVVQLHKVYHYNRILFQNPAMAQKITSVTIISWGTPKKMKDALLPWYTPEKLCKKFNTETQYGFGPVDWVNIYRSAGAHCIVHEIEQITVLLLCLPNLQHLAFETSRLFERIFGITGISELVTSSPLRSDHRLTPPYRILEKLLYDRIHSVDFGPASHRDGACIDTSIEVSLFTTLRYVALSGRTMCEYCPPQLYRLAYLPPSVQHLQINQCQSLSHKFLRELQATDKYPALEVVRFAFELPASIWLARLIESEDQSHRTNFGDSALFQRNCQALKNRKVAVETYFPSATLLLKEHPPRSYVSPSLHHLLHPHILPLVRVRYEKVNLIAALGELREILIPFKVCSGLKHFHEMNLKSINKVLERHIEYGSPIYLQQMCPGEDRVVEQ</sequence>
<keyword evidence="2" id="KW-1185">Reference proteome</keyword>
<proteinExistence type="predicted"/>
<dbReference type="SUPFAM" id="SSF81383">
    <property type="entry name" value="F-box domain"/>
    <property type="match status" value="1"/>
</dbReference>
<dbReference type="OrthoDB" id="10685287at2759"/>